<dbReference type="EMBL" id="JABRWO010000002">
    <property type="protein sequence ID" value="MBA2113788.1"/>
    <property type="molecule type" value="Genomic_DNA"/>
</dbReference>
<dbReference type="AlphaFoldDB" id="A0A7V8V2M5"/>
<dbReference type="Proteomes" id="UP000551616">
    <property type="component" value="Unassembled WGS sequence"/>
</dbReference>
<proteinExistence type="predicted"/>
<evidence type="ECO:0008006" key="3">
    <source>
        <dbReference type="Google" id="ProtNLM"/>
    </source>
</evidence>
<gene>
    <name evidence="1" type="ORF">HOV93_09400</name>
</gene>
<dbReference type="RefSeq" id="WP_207395272.1">
    <property type="nucleotide sequence ID" value="NZ_JABRWO010000002.1"/>
</dbReference>
<comment type="caution">
    <text evidence="1">The sequence shown here is derived from an EMBL/GenBank/DDBJ whole genome shotgun (WGS) entry which is preliminary data.</text>
</comment>
<accession>A0A7V8V2M5</accession>
<reference evidence="1 2" key="1">
    <citation type="submission" date="2020-05" db="EMBL/GenBank/DDBJ databases">
        <title>Bremerella alba sp. nov., a novel planctomycete isolated from the surface of the macroalga Fucus spiralis.</title>
        <authorList>
            <person name="Godinho O."/>
            <person name="Botelho R."/>
            <person name="Albuquerque L."/>
            <person name="Wiegand S."/>
            <person name="Da Costa M.S."/>
            <person name="Lobo-Da-Cunha A."/>
            <person name="Jogler C."/>
            <person name="Lage O.M."/>
        </authorList>
    </citation>
    <scope>NUCLEOTIDE SEQUENCE [LARGE SCALE GENOMIC DNA]</scope>
    <source>
        <strain evidence="1 2">FF15</strain>
    </source>
</reference>
<evidence type="ECO:0000313" key="1">
    <source>
        <dbReference type="EMBL" id="MBA2113788.1"/>
    </source>
</evidence>
<evidence type="ECO:0000313" key="2">
    <source>
        <dbReference type="Proteomes" id="UP000551616"/>
    </source>
</evidence>
<name>A0A7V8V2M5_9BACT</name>
<organism evidence="1 2">
    <name type="scientific">Bremerella alba</name>
    <dbReference type="NCBI Taxonomy" id="980252"/>
    <lineage>
        <taxon>Bacteria</taxon>
        <taxon>Pseudomonadati</taxon>
        <taxon>Planctomycetota</taxon>
        <taxon>Planctomycetia</taxon>
        <taxon>Pirellulales</taxon>
        <taxon>Pirellulaceae</taxon>
        <taxon>Bremerella</taxon>
    </lineage>
</organism>
<sequence length="155" mass="16744">MIRIEIPKCTERRWAVLSSLACVLLAGFGCTSQTDLNRIPVSGMITIDGKPLDSGTIQFFPHGDTKGPMAGGRIENGVYAITSQDGPSKGEHLIRIAGKRKSGRTIKVPPDEYAPEGSVVEEMVDAVPARYGEKSDLIRDIAAPSTEINFELESK</sequence>
<keyword evidence="2" id="KW-1185">Reference proteome</keyword>
<protein>
    <recommendedName>
        <fullName evidence="3">Carboxypeptidase regulatory-like domain-containing protein</fullName>
    </recommendedName>
</protein>
<dbReference type="PROSITE" id="PS51257">
    <property type="entry name" value="PROKAR_LIPOPROTEIN"/>
    <property type="match status" value="1"/>
</dbReference>